<name>A0A8T0QEY4_PANVG</name>
<evidence type="ECO:0000256" key="5">
    <source>
        <dbReference type="ARBA" id="ARBA00022643"/>
    </source>
</evidence>
<evidence type="ECO:0000256" key="8">
    <source>
        <dbReference type="ARBA" id="ARBA00022857"/>
    </source>
</evidence>
<reference evidence="13" key="1">
    <citation type="submission" date="2020-05" db="EMBL/GenBank/DDBJ databases">
        <title>WGS assembly of Panicum virgatum.</title>
        <authorList>
            <person name="Lovell J.T."/>
            <person name="Jenkins J."/>
            <person name="Shu S."/>
            <person name="Juenger T.E."/>
            <person name="Schmutz J."/>
        </authorList>
    </citation>
    <scope>NUCLEOTIDE SEQUENCE</scope>
    <source>
        <strain evidence="13">AP13</strain>
    </source>
</reference>
<dbReference type="PANTHER" id="PTHR22893:SF91">
    <property type="entry name" value="NADPH DEHYDROGENASE 2-RELATED"/>
    <property type="match status" value="1"/>
</dbReference>
<dbReference type="GO" id="GO:0031408">
    <property type="term" value="P:oxylipin biosynthetic process"/>
    <property type="evidence" value="ECO:0007669"/>
    <property type="project" value="UniProtKB-KW"/>
</dbReference>
<evidence type="ECO:0000259" key="12">
    <source>
        <dbReference type="Pfam" id="PF00724"/>
    </source>
</evidence>
<comment type="caution">
    <text evidence="13">The sequence shown here is derived from an EMBL/GenBank/DDBJ whole genome shotgun (WGS) entry which is preliminary data.</text>
</comment>
<gene>
    <name evidence="13" type="ORF">PVAP13_7KG170900</name>
</gene>
<dbReference type="InterPro" id="IPR045247">
    <property type="entry name" value="Oye-like"/>
</dbReference>
<keyword evidence="7" id="KW-0276">Fatty acid metabolism</keyword>
<keyword evidence="8" id="KW-0521">NADP</keyword>
<keyword evidence="14" id="KW-1185">Reference proteome</keyword>
<organism evidence="13 14">
    <name type="scientific">Panicum virgatum</name>
    <name type="common">Blackwell switchgrass</name>
    <dbReference type="NCBI Taxonomy" id="38727"/>
    <lineage>
        <taxon>Eukaryota</taxon>
        <taxon>Viridiplantae</taxon>
        <taxon>Streptophyta</taxon>
        <taxon>Embryophyta</taxon>
        <taxon>Tracheophyta</taxon>
        <taxon>Spermatophyta</taxon>
        <taxon>Magnoliopsida</taxon>
        <taxon>Liliopsida</taxon>
        <taxon>Poales</taxon>
        <taxon>Poaceae</taxon>
        <taxon>PACMAD clade</taxon>
        <taxon>Panicoideae</taxon>
        <taxon>Panicodae</taxon>
        <taxon>Paniceae</taxon>
        <taxon>Panicinae</taxon>
        <taxon>Panicum</taxon>
        <taxon>Panicum sect. Hiantes</taxon>
    </lineage>
</organism>
<accession>A0A8T0QEY4</accession>
<dbReference type="InterPro" id="IPR013785">
    <property type="entry name" value="Aldolase_TIM"/>
</dbReference>
<evidence type="ECO:0000256" key="9">
    <source>
        <dbReference type="ARBA" id="ARBA00023098"/>
    </source>
</evidence>
<comment type="cofactor">
    <cofactor evidence="1">
        <name>FMN</name>
        <dbReference type="ChEBI" id="CHEBI:58210"/>
    </cofactor>
</comment>
<evidence type="ECO:0000256" key="2">
    <source>
        <dbReference type="ARBA" id="ARBA00005979"/>
    </source>
</evidence>
<dbReference type="PANTHER" id="PTHR22893">
    <property type="entry name" value="NADH OXIDOREDUCTASE-RELATED"/>
    <property type="match status" value="1"/>
</dbReference>
<evidence type="ECO:0000256" key="4">
    <source>
        <dbReference type="ARBA" id="ARBA00022630"/>
    </source>
</evidence>
<feature type="domain" description="NADH:flavin oxidoreductase/NADH oxidase N-terminal" evidence="12">
    <location>
        <begin position="331"/>
        <end position="501"/>
    </location>
</feature>
<dbReference type="GO" id="GO:0010181">
    <property type="term" value="F:FMN binding"/>
    <property type="evidence" value="ECO:0007669"/>
    <property type="project" value="InterPro"/>
</dbReference>
<sequence length="529" mass="58886">MFLHYIGPLSFSSDLCEMSRSIVTQEAQLGSIKRQRCDANGGRGRDRDGKLGEKMSNDGANTVPLLTPHKMGRFHLSHRVVLAPLTRQRSYGNVPQPHAILYYQQRTTKGGLLISEATGVSDTAQGYKEQVEAWKPIVDGVHEEGGIFLCQIWHVGRVSNSTFQPNGQAPVSSTDKPVKSVHVAKFTPPRRLETSEIPLIINDFRIAARNAIEAVQKKSNSGANAIPLLTPYQMGKFDLSHRVVLAPLTRQRSYGNVPQPHAILYYQQRTTKGGLLIAEATGVSDTAEGYKDTPGIWTNEQVEAWKPIVHGVHEKGGIFFCQIWHVGRVSNSRFDGVEIHGAYGYLIDQFLKDQVNDRTDKYGGSLENRCRFALEVVQAVVDEIGADKVGIRLSPFASYSEAPDSNPEALGLYMANALNKFGILYCHVVEPRMVKLGEKFETPYSLRPMRDAFKGTFIVAGGYNREDGNNAISTNYADLVAYGRIFLSNPDLPRRFEIDAPLNKYNRDTFYVPDPVIGYTDYPFLPTDV</sequence>
<dbReference type="GO" id="GO:0006633">
    <property type="term" value="P:fatty acid biosynthetic process"/>
    <property type="evidence" value="ECO:0007669"/>
    <property type="project" value="UniProtKB-KW"/>
</dbReference>
<feature type="domain" description="NADH:flavin oxidoreductase/NADH oxidase N-terminal" evidence="12">
    <location>
        <begin position="65"/>
        <end position="214"/>
    </location>
</feature>
<evidence type="ECO:0000313" key="13">
    <source>
        <dbReference type="EMBL" id="KAG2572343.1"/>
    </source>
</evidence>
<proteinExistence type="inferred from homology"/>
<keyword evidence="9" id="KW-0443">Lipid metabolism</keyword>
<evidence type="ECO:0000256" key="1">
    <source>
        <dbReference type="ARBA" id="ARBA00001917"/>
    </source>
</evidence>
<dbReference type="Pfam" id="PF00724">
    <property type="entry name" value="Oxidored_FMN"/>
    <property type="match status" value="3"/>
</dbReference>
<feature type="compositionally biased region" description="Basic and acidic residues" evidence="11">
    <location>
        <begin position="43"/>
        <end position="56"/>
    </location>
</feature>
<feature type="region of interest" description="Disordered" evidence="11">
    <location>
        <begin position="34"/>
        <end position="61"/>
    </location>
</feature>
<dbReference type="InterPro" id="IPR001155">
    <property type="entry name" value="OxRdtase_FMN_N"/>
</dbReference>
<keyword evidence="6" id="KW-0925">Oxylipin biosynthesis</keyword>
<evidence type="ECO:0000256" key="11">
    <source>
        <dbReference type="SAM" id="MobiDB-lite"/>
    </source>
</evidence>
<keyword evidence="4" id="KW-0285">Flavoprotein</keyword>
<evidence type="ECO:0000256" key="3">
    <source>
        <dbReference type="ARBA" id="ARBA00022516"/>
    </source>
</evidence>
<evidence type="ECO:0000256" key="7">
    <source>
        <dbReference type="ARBA" id="ARBA00022832"/>
    </source>
</evidence>
<dbReference type="EMBL" id="CM029049">
    <property type="protein sequence ID" value="KAG2572343.1"/>
    <property type="molecule type" value="Genomic_DNA"/>
</dbReference>
<feature type="domain" description="NADH:flavin oxidoreductase/NADH oxidase N-terminal" evidence="12">
    <location>
        <begin position="228"/>
        <end position="330"/>
    </location>
</feature>
<dbReference type="SUPFAM" id="SSF51395">
    <property type="entry name" value="FMN-linked oxidoreductases"/>
    <property type="match status" value="2"/>
</dbReference>
<dbReference type="GO" id="GO:0016491">
    <property type="term" value="F:oxidoreductase activity"/>
    <property type="evidence" value="ECO:0007669"/>
    <property type="project" value="InterPro"/>
</dbReference>
<keyword evidence="5" id="KW-0288">FMN</keyword>
<dbReference type="Proteomes" id="UP000823388">
    <property type="component" value="Chromosome 7K"/>
</dbReference>
<dbReference type="Gene3D" id="3.20.20.70">
    <property type="entry name" value="Aldolase class I"/>
    <property type="match status" value="3"/>
</dbReference>
<evidence type="ECO:0000313" key="14">
    <source>
        <dbReference type="Proteomes" id="UP000823388"/>
    </source>
</evidence>
<protein>
    <recommendedName>
        <fullName evidence="12">NADH:flavin oxidoreductase/NADH oxidase N-terminal domain-containing protein</fullName>
    </recommendedName>
</protein>
<evidence type="ECO:0000256" key="10">
    <source>
        <dbReference type="ARBA" id="ARBA00023160"/>
    </source>
</evidence>
<dbReference type="AlphaFoldDB" id="A0A8T0QEY4"/>
<evidence type="ECO:0000256" key="6">
    <source>
        <dbReference type="ARBA" id="ARBA00022767"/>
    </source>
</evidence>
<keyword evidence="10" id="KW-0275">Fatty acid biosynthesis</keyword>
<keyword evidence="3" id="KW-0444">Lipid biosynthesis</keyword>
<comment type="similarity">
    <text evidence="2">Belongs to the NADH:flavin oxidoreductase/NADH oxidase family.</text>
</comment>
<dbReference type="CDD" id="cd02933">
    <property type="entry name" value="OYE_like_FMN"/>
    <property type="match status" value="1"/>
</dbReference>